<feature type="domain" description="Major facilitator superfamily (MFS) profile" evidence="7">
    <location>
        <begin position="1"/>
        <end position="162"/>
    </location>
</feature>
<dbReference type="InterPro" id="IPR036259">
    <property type="entry name" value="MFS_trans_sf"/>
</dbReference>
<comment type="caution">
    <text evidence="8">The sequence shown here is derived from an EMBL/GenBank/DDBJ whole genome shotgun (WGS) entry which is preliminary data.</text>
</comment>
<evidence type="ECO:0000256" key="6">
    <source>
        <dbReference type="SAM" id="Phobius"/>
    </source>
</evidence>
<evidence type="ECO:0000256" key="4">
    <source>
        <dbReference type="ARBA" id="ARBA00022989"/>
    </source>
</evidence>
<proteinExistence type="predicted"/>
<dbReference type="Pfam" id="PF07690">
    <property type="entry name" value="MFS_1"/>
    <property type="match status" value="1"/>
</dbReference>
<dbReference type="PANTHER" id="PTHR23513:SF6">
    <property type="entry name" value="MAJOR FACILITATOR SUPERFAMILY ASSOCIATED DOMAIN-CONTAINING PROTEIN"/>
    <property type="match status" value="1"/>
</dbReference>
<dbReference type="GO" id="GO:0005886">
    <property type="term" value="C:plasma membrane"/>
    <property type="evidence" value="ECO:0007669"/>
    <property type="project" value="UniProtKB-SubCell"/>
</dbReference>
<evidence type="ECO:0000256" key="2">
    <source>
        <dbReference type="ARBA" id="ARBA00022475"/>
    </source>
</evidence>
<keyword evidence="4 6" id="KW-1133">Transmembrane helix</keyword>
<dbReference type="PROSITE" id="PS50850">
    <property type="entry name" value="MFS"/>
    <property type="match status" value="1"/>
</dbReference>
<keyword evidence="2" id="KW-1003">Cell membrane</keyword>
<feature type="non-terminal residue" evidence="8">
    <location>
        <position position="1"/>
    </location>
</feature>
<dbReference type="GO" id="GO:0022857">
    <property type="term" value="F:transmembrane transporter activity"/>
    <property type="evidence" value="ECO:0007669"/>
    <property type="project" value="InterPro"/>
</dbReference>
<name>T1B395_9ZZZZ</name>
<reference evidence="8" key="1">
    <citation type="submission" date="2013-08" db="EMBL/GenBank/DDBJ databases">
        <authorList>
            <person name="Mendez C."/>
            <person name="Richter M."/>
            <person name="Ferrer M."/>
            <person name="Sanchez J."/>
        </authorList>
    </citation>
    <scope>NUCLEOTIDE SEQUENCE</scope>
</reference>
<keyword evidence="5 6" id="KW-0472">Membrane</keyword>
<reference evidence="8" key="2">
    <citation type="journal article" date="2014" name="ISME J.">
        <title>Microbial stratification in low pH oxic and suboxic macroscopic growths along an acid mine drainage.</title>
        <authorList>
            <person name="Mendez-Garcia C."/>
            <person name="Mesa V."/>
            <person name="Sprenger R.R."/>
            <person name="Richter M."/>
            <person name="Diez M.S."/>
            <person name="Solano J."/>
            <person name="Bargiela R."/>
            <person name="Golyshina O.V."/>
            <person name="Manteca A."/>
            <person name="Ramos J.L."/>
            <person name="Gallego J.R."/>
            <person name="Llorente I."/>
            <person name="Martins Dos Santos V.A."/>
            <person name="Jensen O.N."/>
            <person name="Pelaez A.I."/>
            <person name="Sanchez J."/>
            <person name="Ferrer M."/>
        </authorList>
    </citation>
    <scope>NUCLEOTIDE SEQUENCE</scope>
</reference>
<evidence type="ECO:0000256" key="1">
    <source>
        <dbReference type="ARBA" id="ARBA00004651"/>
    </source>
</evidence>
<accession>T1B395</accession>
<dbReference type="SUPFAM" id="SSF103473">
    <property type="entry name" value="MFS general substrate transporter"/>
    <property type="match status" value="1"/>
</dbReference>
<protein>
    <submittedName>
        <fullName evidence="8">Major facilitator transporter</fullName>
    </submittedName>
</protein>
<gene>
    <name evidence="8" type="ORF">B1B_05967</name>
</gene>
<organism evidence="8">
    <name type="scientific">mine drainage metagenome</name>
    <dbReference type="NCBI Taxonomy" id="410659"/>
    <lineage>
        <taxon>unclassified sequences</taxon>
        <taxon>metagenomes</taxon>
        <taxon>ecological metagenomes</taxon>
    </lineage>
</organism>
<keyword evidence="3 6" id="KW-0812">Transmembrane</keyword>
<feature type="transmembrane region" description="Helical" evidence="6">
    <location>
        <begin position="64"/>
        <end position="84"/>
    </location>
</feature>
<feature type="non-terminal residue" evidence="8">
    <location>
        <position position="162"/>
    </location>
</feature>
<evidence type="ECO:0000256" key="5">
    <source>
        <dbReference type="ARBA" id="ARBA00023136"/>
    </source>
</evidence>
<dbReference type="InterPro" id="IPR020846">
    <property type="entry name" value="MFS_dom"/>
</dbReference>
<evidence type="ECO:0000313" key="8">
    <source>
        <dbReference type="EMBL" id="EQD67336.1"/>
    </source>
</evidence>
<dbReference type="InterPro" id="IPR011701">
    <property type="entry name" value="MFS"/>
</dbReference>
<comment type="subcellular location">
    <subcellularLocation>
        <location evidence="1">Cell membrane</location>
        <topology evidence="1">Multi-pass membrane protein</topology>
    </subcellularLocation>
</comment>
<sequence length="162" mass="16428">SLSALGSNVSDLAYPLLVLALTRSPLKAGLVGTFYLMAQMAFRLPAGAIADRVNRRALMLASDLVRLLALGGLGVAVLLGLASWRLVLVVAFVQGTASAFHGSTQGAVLRTVVPPEQRAAASARNEAGIYGATVAGPPLGGALFALAPSAPFLADAVSYAIS</sequence>
<evidence type="ECO:0000256" key="3">
    <source>
        <dbReference type="ARBA" id="ARBA00022692"/>
    </source>
</evidence>
<evidence type="ECO:0000259" key="7">
    <source>
        <dbReference type="PROSITE" id="PS50850"/>
    </source>
</evidence>
<dbReference type="EMBL" id="AUZY01003792">
    <property type="protein sequence ID" value="EQD67336.1"/>
    <property type="molecule type" value="Genomic_DNA"/>
</dbReference>
<dbReference type="AlphaFoldDB" id="T1B395"/>
<dbReference type="PANTHER" id="PTHR23513">
    <property type="entry name" value="INTEGRAL MEMBRANE EFFLUX PROTEIN-RELATED"/>
    <property type="match status" value="1"/>
</dbReference>
<dbReference type="Gene3D" id="1.20.1250.20">
    <property type="entry name" value="MFS general substrate transporter like domains"/>
    <property type="match status" value="1"/>
</dbReference>